<feature type="transmembrane region" description="Helical" evidence="1">
    <location>
        <begin position="190"/>
        <end position="209"/>
    </location>
</feature>
<accession>A0AAJ6LDF6</accession>
<organism evidence="2 3">
    <name type="scientific">Acinetobacter johnsonii</name>
    <dbReference type="NCBI Taxonomy" id="40214"/>
    <lineage>
        <taxon>Bacteria</taxon>
        <taxon>Pseudomonadati</taxon>
        <taxon>Pseudomonadota</taxon>
        <taxon>Gammaproteobacteria</taxon>
        <taxon>Moraxellales</taxon>
        <taxon>Moraxellaceae</taxon>
        <taxon>Acinetobacter</taxon>
    </lineage>
</organism>
<keyword evidence="1" id="KW-0812">Transmembrane</keyword>
<feature type="transmembrane region" description="Helical" evidence="1">
    <location>
        <begin position="229"/>
        <end position="247"/>
    </location>
</feature>
<dbReference type="RefSeq" id="WP_308469525.1">
    <property type="nucleotide sequence ID" value="NZ_CP121776.1"/>
</dbReference>
<sequence length="256" mass="29489">MPFTISHAVLAPPLAKLSGDRLPIAAIAIGSMTPDLYRLFTQANSNTTHYWTSLIHPDLWIGLSFCVLWYALLRPCFYRFLGIQHELRLSSMLRFFKFSVAVILAILLGTATHLLWDGLTHVDHRTLFGHEFLSQKISLLGHYYPLHRILQIGTSALALPLLAWMGWCYYQTYQQHFPVSLKIKRYAIGLFILSLLGGLVSVWDYARYIPTHVWQSDLYYFTGRSINEFSQVALLILIFGCILFLFLDRDYRLGLI</sequence>
<feature type="transmembrane region" description="Helical" evidence="1">
    <location>
        <begin position="98"/>
        <end position="116"/>
    </location>
</feature>
<name>A0AAJ6LDF6_ACIJO</name>
<dbReference type="AlphaFoldDB" id="A0AAJ6LDF6"/>
<keyword evidence="1" id="KW-0472">Membrane</keyword>
<dbReference type="Pfam" id="PF13803">
    <property type="entry name" value="DUF4184"/>
    <property type="match status" value="1"/>
</dbReference>
<evidence type="ECO:0000313" key="2">
    <source>
        <dbReference type="EMBL" id="WMG18784.1"/>
    </source>
</evidence>
<keyword evidence="3" id="KW-1185">Reference proteome</keyword>
<reference evidence="2 3" key="1">
    <citation type="submission" date="2023-04" db="EMBL/GenBank/DDBJ databases">
        <title>Acinetobacter johnsonii isolate AYTCM encoding NDM-1, OXA-58 and PER-1.</title>
        <authorList>
            <person name="Tian C."/>
            <person name="Wang S."/>
            <person name="Fan X."/>
            <person name="Xia D."/>
        </authorList>
    </citation>
    <scope>NUCLEOTIDE SEQUENCE [LARGE SCALE GENOMIC DNA]</scope>
    <source>
        <strain evidence="2 3">AYTCM</strain>
    </source>
</reference>
<dbReference type="EMBL" id="CP121776">
    <property type="protein sequence ID" value="WMG18784.1"/>
    <property type="molecule type" value="Genomic_DNA"/>
</dbReference>
<feature type="transmembrane region" description="Helical" evidence="1">
    <location>
        <begin position="149"/>
        <end position="170"/>
    </location>
</feature>
<dbReference type="Proteomes" id="UP001244586">
    <property type="component" value="Chromosome"/>
</dbReference>
<feature type="transmembrane region" description="Helical" evidence="1">
    <location>
        <begin position="59"/>
        <end position="77"/>
    </location>
</feature>
<evidence type="ECO:0000313" key="3">
    <source>
        <dbReference type="Proteomes" id="UP001244586"/>
    </source>
</evidence>
<protein>
    <submittedName>
        <fullName evidence="2">DUF4184 family protein</fullName>
    </submittedName>
</protein>
<gene>
    <name evidence="2" type="ORF">QBJ73_04060</name>
</gene>
<evidence type="ECO:0000256" key="1">
    <source>
        <dbReference type="SAM" id="Phobius"/>
    </source>
</evidence>
<proteinExistence type="predicted"/>
<dbReference type="InterPro" id="IPR025238">
    <property type="entry name" value="DUF4184"/>
</dbReference>
<keyword evidence="1" id="KW-1133">Transmembrane helix</keyword>